<protein>
    <recommendedName>
        <fullName evidence="3">Entericidin EcnAB</fullName>
    </recommendedName>
</protein>
<dbReference type="Proteomes" id="UP000503482">
    <property type="component" value="Chromosome"/>
</dbReference>
<dbReference type="EMBL" id="CP053840">
    <property type="protein sequence ID" value="QKF67855.1"/>
    <property type="molecule type" value="Genomic_DNA"/>
</dbReference>
<name>A0AAE7E4F1_9BACT</name>
<proteinExistence type="predicted"/>
<gene>
    <name evidence="1" type="ORF">AVENP_2329</name>
</gene>
<accession>A0AAE7E4F1</accession>
<dbReference type="PROSITE" id="PS51257">
    <property type="entry name" value="PROKAR_LIPOPROTEIN"/>
    <property type="match status" value="1"/>
</dbReference>
<sequence>MKKSILLIILLLTFQGCATWYGIKKDSSDAWKATKETTGKAYDSTKEAIHEATE</sequence>
<keyword evidence="2" id="KW-1185">Reference proteome</keyword>
<reference evidence="1 2" key="1">
    <citation type="submission" date="2020-05" db="EMBL/GenBank/DDBJ databases">
        <title>Complete genome sequencing of Campylobacter and Arcobacter type strains.</title>
        <authorList>
            <person name="Miller W.G."/>
            <person name="Yee E."/>
        </authorList>
    </citation>
    <scope>NUCLEOTIDE SEQUENCE [LARGE SCALE GENOMIC DNA]</scope>
    <source>
        <strain evidence="1 2">LMG 26156</strain>
    </source>
</reference>
<evidence type="ECO:0008006" key="3">
    <source>
        <dbReference type="Google" id="ProtNLM"/>
    </source>
</evidence>
<dbReference type="AlphaFoldDB" id="A0AAE7E4F1"/>
<dbReference type="RefSeq" id="WP_172664300.1">
    <property type="nucleotide sequence ID" value="NZ_CP053840.1"/>
</dbReference>
<evidence type="ECO:0000313" key="2">
    <source>
        <dbReference type="Proteomes" id="UP000503482"/>
    </source>
</evidence>
<organism evidence="1 2">
    <name type="scientific">Arcobacter venerupis</name>
    <dbReference type="NCBI Taxonomy" id="1054033"/>
    <lineage>
        <taxon>Bacteria</taxon>
        <taxon>Pseudomonadati</taxon>
        <taxon>Campylobacterota</taxon>
        <taxon>Epsilonproteobacteria</taxon>
        <taxon>Campylobacterales</taxon>
        <taxon>Arcobacteraceae</taxon>
        <taxon>Arcobacter</taxon>
    </lineage>
</organism>
<dbReference type="KEGG" id="avp:AVENP_2329"/>
<evidence type="ECO:0000313" key="1">
    <source>
        <dbReference type="EMBL" id="QKF67855.1"/>
    </source>
</evidence>